<gene>
    <name evidence="2" type="ORF">AXF42_Ash010614</name>
</gene>
<proteinExistence type="predicted"/>
<dbReference type="Proteomes" id="UP000236161">
    <property type="component" value="Unassembled WGS sequence"/>
</dbReference>
<dbReference type="EMBL" id="KZ452014">
    <property type="protein sequence ID" value="PKA51174.1"/>
    <property type="molecule type" value="Genomic_DNA"/>
</dbReference>
<accession>A0A2I0A6K5</accession>
<feature type="compositionally biased region" description="Basic residues" evidence="1">
    <location>
        <begin position="63"/>
        <end position="73"/>
    </location>
</feature>
<evidence type="ECO:0000256" key="1">
    <source>
        <dbReference type="SAM" id="MobiDB-lite"/>
    </source>
</evidence>
<feature type="compositionally biased region" description="Low complexity" evidence="1">
    <location>
        <begin position="16"/>
        <end position="31"/>
    </location>
</feature>
<evidence type="ECO:0000313" key="3">
    <source>
        <dbReference type="Proteomes" id="UP000236161"/>
    </source>
</evidence>
<name>A0A2I0A6K5_9ASPA</name>
<organism evidence="2 3">
    <name type="scientific">Apostasia shenzhenica</name>
    <dbReference type="NCBI Taxonomy" id="1088818"/>
    <lineage>
        <taxon>Eukaryota</taxon>
        <taxon>Viridiplantae</taxon>
        <taxon>Streptophyta</taxon>
        <taxon>Embryophyta</taxon>
        <taxon>Tracheophyta</taxon>
        <taxon>Spermatophyta</taxon>
        <taxon>Magnoliopsida</taxon>
        <taxon>Liliopsida</taxon>
        <taxon>Asparagales</taxon>
        <taxon>Orchidaceae</taxon>
        <taxon>Apostasioideae</taxon>
        <taxon>Apostasia</taxon>
    </lineage>
</organism>
<sequence>MSRASTGSRRLRRRAAAGARPRAPSRRLLLLGVGTGETVPRKDASTLAPLLPPPHPALSMAHTARKGRRKRRPSIPPPKFMIALPAVLSTMVERESKAEGLSGDEGSTGFQGRENLHEHRKCDNGDVRVVKLPKEAVAKDWEEG</sequence>
<reference evidence="2 3" key="1">
    <citation type="journal article" date="2017" name="Nature">
        <title>The Apostasia genome and the evolution of orchids.</title>
        <authorList>
            <person name="Zhang G.Q."/>
            <person name="Liu K.W."/>
            <person name="Li Z."/>
            <person name="Lohaus R."/>
            <person name="Hsiao Y.Y."/>
            <person name="Niu S.C."/>
            <person name="Wang J.Y."/>
            <person name="Lin Y.C."/>
            <person name="Xu Q."/>
            <person name="Chen L.J."/>
            <person name="Yoshida K."/>
            <person name="Fujiwara S."/>
            <person name="Wang Z.W."/>
            <person name="Zhang Y.Q."/>
            <person name="Mitsuda N."/>
            <person name="Wang M."/>
            <person name="Liu G.H."/>
            <person name="Pecoraro L."/>
            <person name="Huang H.X."/>
            <person name="Xiao X.J."/>
            <person name="Lin M."/>
            <person name="Wu X.Y."/>
            <person name="Wu W.L."/>
            <person name="Chen Y.Y."/>
            <person name="Chang S.B."/>
            <person name="Sakamoto S."/>
            <person name="Ohme-Takagi M."/>
            <person name="Yagi M."/>
            <person name="Zeng S.J."/>
            <person name="Shen C.Y."/>
            <person name="Yeh C.M."/>
            <person name="Luo Y.B."/>
            <person name="Tsai W.C."/>
            <person name="Van de Peer Y."/>
            <person name="Liu Z.J."/>
        </authorList>
    </citation>
    <scope>NUCLEOTIDE SEQUENCE [LARGE SCALE GENOMIC DNA]</scope>
    <source>
        <strain evidence="3">cv. Shenzhen</strain>
        <tissue evidence="2">Stem</tissue>
    </source>
</reference>
<feature type="region of interest" description="Disordered" evidence="1">
    <location>
        <begin position="95"/>
        <end position="121"/>
    </location>
</feature>
<evidence type="ECO:0000313" key="2">
    <source>
        <dbReference type="EMBL" id="PKA51174.1"/>
    </source>
</evidence>
<dbReference type="AlphaFoldDB" id="A0A2I0A6K5"/>
<feature type="region of interest" description="Disordered" evidence="1">
    <location>
        <begin position="1"/>
        <end position="79"/>
    </location>
</feature>
<keyword evidence="3" id="KW-1185">Reference proteome</keyword>
<protein>
    <submittedName>
        <fullName evidence="2">Uncharacterized protein</fullName>
    </submittedName>
</protein>